<evidence type="ECO:0000313" key="1">
    <source>
        <dbReference type="EMBL" id="KAK1889877.1"/>
    </source>
</evidence>
<comment type="caution">
    <text evidence="1">The sequence shown here is derived from an EMBL/GenBank/DDBJ whole genome shotgun (WGS) entry which is preliminary data.</text>
</comment>
<name>A0AAD9BVM3_DISEL</name>
<protein>
    <submittedName>
        <fullName evidence="1">Phosphatidylinositol-glycan-specific phospholipase D</fullName>
    </submittedName>
</protein>
<sequence length="79" mass="8873">MANIESDHHGVGLTFISSCGLTVQNRTLHIAADPTEPDRTEVFFYFAKRCLVWSVRSGRALEARLKPRLTEAKICQPSQ</sequence>
<dbReference type="EMBL" id="JASDAP010000016">
    <property type="protein sequence ID" value="KAK1889877.1"/>
    <property type="molecule type" value="Genomic_DNA"/>
</dbReference>
<evidence type="ECO:0000313" key="2">
    <source>
        <dbReference type="Proteomes" id="UP001228049"/>
    </source>
</evidence>
<proteinExistence type="predicted"/>
<dbReference type="AlphaFoldDB" id="A0AAD9BVM3"/>
<accession>A0AAD9BVM3</accession>
<dbReference type="Proteomes" id="UP001228049">
    <property type="component" value="Unassembled WGS sequence"/>
</dbReference>
<organism evidence="1 2">
    <name type="scientific">Dissostichus eleginoides</name>
    <name type="common">Patagonian toothfish</name>
    <name type="synonym">Dissostichus amissus</name>
    <dbReference type="NCBI Taxonomy" id="100907"/>
    <lineage>
        <taxon>Eukaryota</taxon>
        <taxon>Metazoa</taxon>
        <taxon>Chordata</taxon>
        <taxon>Craniata</taxon>
        <taxon>Vertebrata</taxon>
        <taxon>Euteleostomi</taxon>
        <taxon>Actinopterygii</taxon>
        <taxon>Neopterygii</taxon>
        <taxon>Teleostei</taxon>
        <taxon>Neoteleostei</taxon>
        <taxon>Acanthomorphata</taxon>
        <taxon>Eupercaria</taxon>
        <taxon>Perciformes</taxon>
        <taxon>Notothenioidei</taxon>
        <taxon>Nototheniidae</taxon>
        <taxon>Dissostichus</taxon>
    </lineage>
</organism>
<gene>
    <name evidence="1" type="ORF">KUDE01_014552</name>
</gene>
<keyword evidence="2" id="KW-1185">Reference proteome</keyword>
<reference evidence="1" key="1">
    <citation type="submission" date="2023-04" db="EMBL/GenBank/DDBJ databases">
        <title>Chromosome-level genome of Chaenocephalus aceratus.</title>
        <authorList>
            <person name="Park H."/>
        </authorList>
    </citation>
    <scope>NUCLEOTIDE SEQUENCE</scope>
    <source>
        <strain evidence="1">DE</strain>
        <tissue evidence="1">Muscle</tissue>
    </source>
</reference>